<dbReference type="Proteomes" id="UP001385951">
    <property type="component" value="Unassembled WGS sequence"/>
</dbReference>
<evidence type="ECO:0000313" key="1">
    <source>
        <dbReference type="EMBL" id="KAK7684923.1"/>
    </source>
</evidence>
<accession>A0AAW0FTG2</accession>
<name>A0AAW0FTG2_9APHY</name>
<dbReference type="EMBL" id="JASBNA010000022">
    <property type="protein sequence ID" value="KAK7684923.1"/>
    <property type="molecule type" value="Genomic_DNA"/>
</dbReference>
<sequence>MSTSMPNSQHQYTVVVKRAEDASASDALAVVRMSAFPTRSRLPTELCEHVIDWVAARYKPDDWNWKIQQTLSACALVCRAWLYRSRMHLYSRITLQSESLARLECTLRTACHISSFITELKIDNFNDSKALSSLFITRRPQNLKILYISGLDLTREHIWLSRASICHSVQDLNLVDLQECKVSQLIRFINCFHSLSSLRMDFHLAFNNLEYNGQIISKPSHLLSRCSLEMLNLELIPGISRLLNWGLKAGSLLKHIRKLTLQCWTHYNKSEFCLCFGGIEALLHHCGATLEELTLHFGYVPLVYDISDFFHLESFPRLQKLTYQAIESDVILQYAARQLSAVSSEVGIVEIQLDIFLYIYKPARDLCRSIDSILTSGNFPLLCKVQLHRNIPFDLFPTLQKKQILEALK</sequence>
<comment type="caution">
    <text evidence="1">The sequence shown here is derived from an EMBL/GenBank/DDBJ whole genome shotgun (WGS) entry which is preliminary data.</text>
</comment>
<protein>
    <recommendedName>
        <fullName evidence="3">F-box domain-containing protein</fullName>
    </recommendedName>
</protein>
<proteinExistence type="predicted"/>
<organism evidence="1 2">
    <name type="scientific">Cerrena zonata</name>
    <dbReference type="NCBI Taxonomy" id="2478898"/>
    <lineage>
        <taxon>Eukaryota</taxon>
        <taxon>Fungi</taxon>
        <taxon>Dikarya</taxon>
        <taxon>Basidiomycota</taxon>
        <taxon>Agaricomycotina</taxon>
        <taxon>Agaricomycetes</taxon>
        <taxon>Polyporales</taxon>
        <taxon>Cerrenaceae</taxon>
        <taxon>Cerrena</taxon>
    </lineage>
</organism>
<reference evidence="1 2" key="1">
    <citation type="submission" date="2022-09" db="EMBL/GenBank/DDBJ databases">
        <authorList>
            <person name="Palmer J.M."/>
        </authorList>
    </citation>
    <scope>NUCLEOTIDE SEQUENCE [LARGE SCALE GENOMIC DNA]</scope>
    <source>
        <strain evidence="1 2">DSM 7382</strain>
    </source>
</reference>
<dbReference type="AlphaFoldDB" id="A0AAW0FTG2"/>
<gene>
    <name evidence="1" type="ORF">QCA50_011757</name>
</gene>
<evidence type="ECO:0000313" key="2">
    <source>
        <dbReference type="Proteomes" id="UP001385951"/>
    </source>
</evidence>
<evidence type="ECO:0008006" key="3">
    <source>
        <dbReference type="Google" id="ProtNLM"/>
    </source>
</evidence>
<keyword evidence="2" id="KW-1185">Reference proteome</keyword>